<sequence length="94" mass="10925">MEKQFVDLLTEELKLLDAVADYHSRHMDVTIAEAKRVASQYQEEALNFCMSCPRNSVHKILKGFNVQHFFSLLDNVPLKWIVIFIVKKDSKVSK</sequence>
<dbReference type="Proteomes" id="UP001295469">
    <property type="component" value="Chromosome A03"/>
</dbReference>
<dbReference type="InterPro" id="IPR010471">
    <property type="entry name" value="DUF1068"/>
</dbReference>
<dbReference type="Pfam" id="PF06364">
    <property type="entry name" value="DUF1068"/>
    <property type="match status" value="1"/>
</dbReference>
<name>A0A816VUD2_BRANA</name>
<evidence type="ECO:0000313" key="1">
    <source>
        <dbReference type="EMBL" id="CAF2129020.1"/>
    </source>
</evidence>
<accession>A0A816VUD2</accession>
<organism evidence="1">
    <name type="scientific">Brassica napus</name>
    <name type="common">Rape</name>
    <dbReference type="NCBI Taxonomy" id="3708"/>
    <lineage>
        <taxon>Eukaryota</taxon>
        <taxon>Viridiplantae</taxon>
        <taxon>Streptophyta</taxon>
        <taxon>Embryophyta</taxon>
        <taxon>Tracheophyta</taxon>
        <taxon>Spermatophyta</taxon>
        <taxon>Magnoliopsida</taxon>
        <taxon>eudicotyledons</taxon>
        <taxon>Gunneridae</taxon>
        <taxon>Pentapetalae</taxon>
        <taxon>rosids</taxon>
        <taxon>malvids</taxon>
        <taxon>Brassicales</taxon>
        <taxon>Brassicaceae</taxon>
        <taxon>Brassiceae</taxon>
        <taxon>Brassica</taxon>
    </lineage>
</organism>
<reference evidence="1" key="1">
    <citation type="submission" date="2021-01" db="EMBL/GenBank/DDBJ databases">
        <authorList>
            <consortium name="Genoscope - CEA"/>
            <person name="William W."/>
        </authorList>
    </citation>
    <scope>NUCLEOTIDE SEQUENCE</scope>
</reference>
<dbReference type="EMBL" id="HG994357">
    <property type="protein sequence ID" value="CAF2129020.1"/>
    <property type="molecule type" value="Genomic_DNA"/>
</dbReference>
<gene>
    <name evidence="1" type="ORF">DARMORV10_A03P45220.1</name>
</gene>
<proteinExistence type="predicted"/>
<dbReference type="AlphaFoldDB" id="A0A816VUD2"/>
<protein>
    <submittedName>
        <fullName evidence="1">(rape) hypothetical protein</fullName>
    </submittedName>
</protein>